<keyword evidence="2" id="KW-1185">Reference proteome</keyword>
<reference evidence="1 2" key="1">
    <citation type="journal article" date="2022" name="Plant J.">
        <title>Chromosome-level genome of Camellia lanceoleosa provides a valuable resource for understanding genome evolution and self-incompatibility.</title>
        <authorList>
            <person name="Gong W."/>
            <person name="Xiao S."/>
            <person name="Wang L."/>
            <person name="Liao Z."/>
            <person name="Chang Y."/>
            <person name="Mo W."/>
            <person name="Hu G."/>
            <person name="Li W."/>
            <person name="Zhao G."/>
            <person name="Zhu H."/>
            <person name="Hu X."/>
            <person name="Ji K."/>
            <person name="Xiang X."/>
            <person name="Song Q."/>
            <person name="Yuan D."/>
            <person name="Jin S."/>
            <person name="Zhang L."/>
        </authorList>
    </citation>
    <scope>NUCLEOTIDE SEQUENCE [LARGE SCALE GENOMIC DNA]</scope>
    <source>
        <strain evidence="1">SQ_2022a</strain>
    </source>
</reference>
<dbReference type="Proteomes" id="UP001060215">
    <property type="component" value="Chromosome 13"/>
</dbReference>
<name>A0ACC0FTA4_9ERIC</name>
<evidence type="ECO:0000313" key="1">
    <source>
        <dbReference type="EMBL" id="KAI7991769.1"/>
    </source>
</evidence>
<proteinExistence type="predicted"/>
<sequence length="85" mass="8902">MLSHSFSLCSSSSLGSLSDSNTLLISHPLHISLTLANGAETESMTTITRSISSGSHLDILLASPKTTVDGCLIPSLLPSMLPFQM</sequence>
<organism evidence="1 2">
    <name type="scientific">Camellia lanceoleosa</name>
    <dbReference type="NCBI Taxonomy" id="1840588"/>
    <lineage>
        <taxon>Eukaryota</taxon>
        <taxon>Viridiplantae</taxon>
        <taxon>Streptophyta</taxon>
        <taxon>Embryophyta</taxon>
        <taxon>Tracheophyta</taxon>
        <taxon>Spermatophyta</taxon>
        <taxon>Magnoliopsida</taxon>
        <taxon>eudicotyledons</taxon>
        <taxon>Gunneridae</taxon>
        <taxon>Pentapetalae</taxon>
        <taxon>asterids</taxon>
        <taxon>Ericales</taxon>
        <taxon>Theaceae</taxon>
        <taxon>Camellia</taxon>
    </lineage>
</organism>
<dbReference type="EMBL" id="CM045770">
    <property type="protein sequence ID" value="KAI7991769.1"/>
    <property type="molecule type" value="Genomic_DNA"/>
</dbReference>
<protein>
    <submittedName>
        <fullName evidence="1">Uncharacterized protein</fullName>
    </submittedName>
</protein>
<evidence type="ECO:0000313" key="2">
    <source>
        <dbReference type="Proteomes" id="UP001060215"/>
    </source>
</evidence>
<comment type="caution">
    <text evidence="1">The sequence shown here is derived from an EMBL/GenBank/DDBJ whole genome shotgun (WGS) entry which is preliminary data.</text>
</comment>
<gene>
    <name evidence="1" type="ORF">LOK49_LG12G02306</name>
</gene>
<accession>A0ACC0FTA4</accession>